<reference evidence="1 2" key="1">
    <citation type="submission" date="2022-01" db="EMBL/GenBank/DDBJ databases">
        <title>Desulfofustis limnae sp. nov., a novel mesophilic sulfate-reducing bacterium isolated from marsh soil.</title>
        <authorList>
            <person name="Watanabe M."/>
            <person name="Takahashi A."/>
            <person name="Kojima H."/>
            <person name="Fukui M."/>
        </authorList>
    </citation>
    <scope>NUCLEOTIDE SEQUENCE [LARGE SCALE GENOMIC DNA]</scope>
    <source>
        <strain evidence="1 2">PPLL</strain>
    </source>
</reference>
<organism evidence="1 2">
    <name type="scientific">Desulfofustis limnaeus</name>
    <dbReference type="NCBI Taxonomy" id="2740163"/>
    <lineage>
        <taxon>Bacteria</taxon>
        <taxon>Pseudomonadati</taxon>
        <taxon>Thermodesulfobacteriota</taxon>
        <taxon>Desulfobulbia</taxon>
        <taxon>Desulfobulbales</taxon>
        <taxon>Desulfocapsaceae</taxon>
        <taxon>Desulfofustis</taxon>
    </lineage>
</organism>
<accession>A0ABN6M5Z6</accession>
<dbReference type="InterPro" id="IPR003745">
    <property type="entry name" value="DUF166"/>
</dbReference>
<sequence length="90" mass="9545">MVELEAERIVAVQVVRGAPCGATWEAVEKLIGEPAGEAVRKIGLTAQFSCSADPAGWDPIYGKSPVHFAGKVHSKALARAVELARQPGHR</sequence>
<dbReference type="EMBL" id="AP025516">
    <property type="protein sequence ID" value="BDD88283.1"/>
    <property type="molecule type" value="Genomic_DNA"/>
</dbReference>
<evidence type="ECO:0000313" key="1">
    <source>
        <dbReference type="EMBL" id="BDD88283.1"/>
    </source>
</evidence>
<dbReference type="Proteomes" id="UP000830055">
    <property type="component" value="Chromosome"/>
</dbReference>
<dbReference type="Pfam" id="PF02593">
    <property type="entry name" value="DUF166"/>
    <property type="match status" value="1"/>
</dbReference>
<evidence type="ECO:0000313" key="2">
    <source>
        <dbReference type="Proteomes" id="UP000830055"/>
    </source>
</evidence>
<gene>
    <name evidence="1" type="ORF">DPPLL_26480</name>
</gene>
<protein>
    <submittedName>
        <fullName evidence="1">Uncharacterized protein</fullName>
    </submittedName>
</protein>
<keyword evidence="2" id="KW-1185">Reference proteome</keyword>
<name>A0ABN6M5Z6_9BACT</name>
<proteinExistence type="predicted"/>